<comment type="caution">
    <text evidence="4">The sequence shown here is derived from an EMBL/GenBank/DDBJ whole genome shotgun (WGS) entry which is preliminary data.</text>
</comment>
<reference evidence="4" key="1">
    <citation type="submission" date="2023-03" db="EMBL/GenBank/DDBJ databases">
        <title>Massive genome expansion in bonnet fungi (Mycena s.s.) driven by repeated elements and novel gene families across ecological guilds.</title>
        <authorList>
            <consortium name="Lawrence Berkeley National Laboratory"/>
            <person name="Harder C.B."/>
            <person name="Miyauchi S."/>
            <person name="Viragh M."/>
            <person name="Kuo A."/>
            <person name="Thoen E."/>
            <person name="Andreopoulos B."/>
            <person name="Lu D."/>
            <person name="Skrede I."/>
            <person name="Drula E."/>
            <person name="Henrissat B."/>
            <person name="Morin E."/>
            <person name="Kohler A."/>
            <person name="Barry K."/>
            <person name="LaButti K."/>
            <person name="Morin E."/>
            <person name="Salamov A."/>
            <person name="Lipzen A."/>
            <person name="Mereny Z."/>
            <person name="Hegedus B."/>
            <person name="Baldrian P."/>
            <person name="Stursova M."/>
            <person name="Weitz H."/>
            <person name="Taylor A."/>
            <person name="Grigoriev I.V."/>
            <person name="Nagy L.G."/>
            <person name="Martin F."/>
            <person name="Kauserud H."/>
        </authorList>
    </citation>
    <scope>NUCLEOTIDE SEQUENCE</scope>
    <source>
        <strain evidence="4">CBHHK188m</strain>
    </source>
</reference>
<dbReference type="InterPro" id="IPR001487">
    <property type="entry name" value="Bromodomain"/>
</dbReference>
<dbReference type="GO" id="GO:0006325">
    <property type="term" value="P:chromatin organization"/>
    <property type="evidence" value="ECO:0007669"/>
    <property type="project" value="UniProtKB-ARBA"/>
</dbReference>
<feature type="domain" description="Bromo" evidence="3">
    <location>
        <begin position="33"/>
        <end position="82"/>
    </location>
</feature>
<keyword evidence="5" id="KW-1185">Reference proteome</keyword>
<gene>
    <name evidence="4" type="ORF">DFH07DRAFT_975044</name>
</gene>
<evidence type="ECO:0000259" key="3">
    <source>
        <dbReference type="PROSITE" id="PS50014"/>
    </source>
</evidence>
<name>A0AAD7H3S9_9AGAR</name>
<dbReference type="AlphaFoldDB" id="A0AAD7H3S9"/>
<dbReference type="CDD" id="cd04369">
    <property type="entry name" value="Bromodomain"/>
    <property type="match status" value="1"/>
</dbReference>
<dbReference type="EMBL" id="JARJLG010000464">
    <property type="protein sequence ID" value="KAJ7711652.1"/>
    <property type="molecule type" value="Genomic_DNA"/>
</dbReference>
<dbReference type="PROSITE" id="PS50014">
    <property type="entry name" value="BROMODOMAIN_2"/>
    <property type="match status" value="1"/>
</dbReference>
<sequence length="82" mass="9074">MFLTVSCDSLIDLPTAIVSPYHGWVGYAHEGGPSYYVQIKHPQCFGAIFKRLKQKGYLPSTEFANGIELVFSNAIPSTATRH</sequence>
<dbReference type="SUPFAM" id="SSF47370">
    <property type="entry name" value="Bromodomain"/>
    <property type="match status" value="1"/>
</dbReference>
<accession>A0AAD7H3S9</accession>
<dbReference type="Pfam" id="PF00439">
    <property type="entry name" value="Bromodomain"/>
    <property type="match status" value="1"/>
</dbReference>
<evidence type="ECO:0000256" key="2">
    <source>
        <dbReference type="PROSITE-ProRule" id="PRU00035"/>
    </source>
</evidence>
<protein>
    <recommendedName>
        <fullName evidence="3">Bromo domain-containing protein</fullName>
    </recommendedName>
</protein>
<evidence type="ECO:0000256" key="1">
    <source>
        <dbReference type="ARBA" id="ARBA00023117"/>
    </source>
</evidence>
<dbReference type="InterPro" id="IPR036427">
    <property type="entry name" value="Bromodomain-like_sf"/>
</dbReference>
<evidence type="ECO:0000313" key="5">
    <source>
        <dbReference type="Proteomes" id="UP001215280"/>
    </source>
</evidence>
<organism evidence="4 5">
    <name type="scientific">Mycena maculata</name>
    <dbReference type="NCBI Taxonomy" id="230809"/>
    <lineage>
        <taxon>Eukaryota</taxon>
        <taxon>Fungi</taxon>
        <taxon>Dikarya</taxon>
        <taxon>Basidiomycota</taxon>
        <taxon>Agaricomycotina</taxon>
        <taxon>Agaricomycetes</taxon>
        <taxon>Agaricomycetidae</taxon>
        <taxon>Agaricales</taxon>
        <taxon>Marasmiineae</taxon>
        <taxon>Mycenaceae</taxon>
        <taxon>Mycena</taxon>
    </lineage>
</organism>
<dbReference type="Gene3D" id="1.20.920.10">
    <property type="entry name" value="Bromodomain-like"/>
    <property type="match status" value="1"/>
</dbReference>
<evidence type="ECO:0000313" key="4">
    <source>
        <dbReference type="EMBL" id="KAJ7711652.1"/>
    </source>
</evidence>
<keyword evidence="1 2" id="KW-0103">Bromodomain</keyword>
<proteinExistence type="predicted"/>
<dbReference type="Proteomes" id="UP001215280">
    <property type="component" value="Unassembled WGS sequence"/>
</dbReference>